<dbReference type="AlphaFoldDB" id="A0A812H3M5"/>
<evidence type="ECO:0000256" key="2">
    <source>
        <dbReference type="SAM" id="MobiDB-lite"/>
    </source>
</evidence>
<dbReference type="GO" id="GO:0003723">
    <property type="term" value="F:RNA binding"/>
    <property type="evidence" value="ECO:0007669"/>
    <property type="project" value="UniProtKB-KW"/>
</dbReference>
<organism evidence="4 5">
    <name type="scientific">Symbiodinium natans</name>
    <dbReference type="NCBI Taxonomy" id="878477"/>
    <lineage>
        <taxon>Eukaryota</taxon>
        <taxon>Sar</taxon>
        <taxon>Alveolata</taxon>
        <taxon>Dinophyceae</taxon>
        <taxon>Suessiales</taxon>
        <taxon>Symbiodiniaceae</taxon>
        <taxon>Symbiodinium</taxon>
    </lineage>
</organism>
<reference evidence="4" key="1">
    <citation type="submission" date="2021-02" db="EMBL/GenBank/DDBJ databases">
        <authorList>
            <person name="Dougan E. K."/>
            <person name="Rhodes N."/>
            <person name="Thang M."/>
            <person name="Chan C."/>
        </authorList>
    </citation>
    <scope>NUCLEOTIDE SEQUENCE</scope>
</reference>
<feature type="region of interest" description="Disordered" evidence="2">
    <location>
        <begin position="36"/>
        <end position="87"/>
    </location>
</feature>
<name>A0A812H3M5_9DINO</name>
<proteinExistence type="predicted"/>
<feature type="region of interest" description="Disordered" evidence="2">
    <location>
        <begin position="116"/>
        <end position="136"/>
    </location>
</feature>
<dbReference type="InterPro" id="IPR025715">
    <property type="entry name" value="FoP_C"/>
</dbReference>
<gene>
    <name evidence="4" type="ORF">SNAT2548_LOCUS970</name>
</gene>
<keyword evidence="5" id="KW-1185">Reference proteome</keyword>
<dbReference type="Proteomes" id="UP000604046">
    <property type="component" value="Unassembled WGS sequence"/>
</dbReference>
<dbReference type="EMBL" id="CAJNDS010000048">
    <property type="protein sequence ID" value="CAE6934332.1"/>
    <property type="molecule type" value="Genomic_DNA"/>
</dbReference>
<accession>A0A812H3M5</accession>
<feature type="domain" description="Chromatin target of PRMT1 protein C-terminal" evidence="3">
    <location>
        <begin position="42"/>
        <end position="115"/>
    </location>
</feature>
<comment type="caution">
    <text evidence="4">The sequence shown here is derived from an EMBL/GenBank/DDBJ whole genome shotgun (WGS) entry which is preliminary data.</text>
</comment>
<evidence type="ECO:0000313" key="4">
    <source>
        <dbReference type="EMBL" id="CAE6934332.1"/>
    </source>
</evidence>
<evidence type="ECO:0000313" key="5">
    <source>
        <dbReference type="Proteomes" id="UP000604046"/>
    </source>
</evidence>
<keyword evidence="1" id="KW-0694">RNA-binding</keyword>
<feature type="compositionally biased region" description="Basic and acidic residues" evidence="2">
    <location>
        <begin position="70"/>
        <end position="87"/>
    </location>
</feature>
<feature type="compositionally biased region" description="Basic and acidic residues" evidence="2">
    <location>
        <begin position="40"/>
        <end position="51"/>
    </location>
</feature>
<sequence>MAVVLMGKGCKSSPYNVMYLLSCLKQCQDDGYKSKGAYWGEKRSRGDDWSKDSGSGYRQNGNSWGGGGRRGRDREPHKTKEELDADLERYFGREAPTEGSGASKSMDADLDKYMGRGDKAADEEKPAEEAKDDKEAEKAPVGCLELIRFLFDQWPSRFLFDQRSTAFCWHWISGPAASVAPASGSAAFRKMSGAAGVISAGAAQPLFADKRLSRFMLTQRLSRFMLTQRLSRFMLTQRPSRSVF</sequence>
<evidence type="ECO:0000256" key="1">
    <source>
        <dbReference type="ARBA" id="ARBA00022884"/>
    </source>
</evidence>
<evidence type="ECO:0000259" key="3">
    <source>
        <dbReference type="Pfam" id="PF13865"/>
    </source>
</evidence>
<protein>
    <recommendedName>
        <fullName evidence="3">Chromatin target of PRMT1 protein C-terminal domain-containing protein</fullName>
    </recommendedName>
</protein>
<dbReference type="Pfam" id="PF13865">
    <property type="entry name" value="FoP_duplication"/>
    <property type="match status" value="1"/>
</dbReference>